<dbReference type="EMBL" id="JAPZBT010000001">
    <property type="protein sequence ID" value="KAJ5384704.1"/>
    <property type="molecule type" value="Genomic_DNA"/>
</dbReference>
<keyword evidence="2" id="KW-0472">Membrane</keyword>
<evidence type="ECO:0000256" key="2">
    <source>
        <dbReference type="SAM" id="Phobius"/>
    </source>
</evidence>
<reference evidence="3" key="2">
    <citation type="journal article" date="2023" name="IMA Fungus">
        <title>Comparative genomic study of the Penicillium genus elucidates a diverse pangenome and 15 lateral gene transfer events.</title>
        <authorList>
            <person name="Petersen C."/>
            <person name="Sorensen T."/>
            <person name="Nielsen M.R."/>
            <person name="Sondergaard T.E."/>
            <person name="Sorensen J.L."/>
            <person name="Fitzpatrick D.A."/>
            <person name="Frisvad J.C."/>
            <person name="Nielsen K.L."/>
        </authorList>
    </citation>
    <scope>NUCLEOTIDE SEQUENCE</scope>
    <source>
        <strain evidence="3">IBT 3081</strain>
    </source>
</reference>
<keyword evidence="2" id="KW-0812">Transmembrane</keyword>
<feature type="compositionally biased region" description="Low complexity" evidence="1">
    <location>
        <begin position="135"/>
        <end position="148"/>
    </location>
</feature>
<evidence type="ECO:0000256" key="1">
    <source>
        <dbReference type="SAM" id="MobiDB-lite"/>
    </source>
</evidence>
<keyword evidence="4" id="KW-1185">Reference proteome</keyword>
<name>A0A9W9SVU0_9EURO</name>
<feature type="region of interest" description="Disordered" evidence="1">
    <location>
        <begin position="130"/>
        <end position="161"/>
    </location>
</feature>
<evidence type="ECO:0000313" key="3">
    <source>
        <dbReference type="EMBL" id="KAJ5384704.1"/>
    </source>
</evidence>
<comment type="caution">
    <text evidence="3">The sequence shown here is derived from an EMBL/GenBank/DDBJ whole genome shotgun (WGS) entry which is preliminary data.</text>
</comment>
<feature type="compositionally biased region" description="Polar residues" evidence="1">
    <location>
        <begin position="206"/>
        <end position="219"/>
    </location>
</feature>
<dbReference type="AlphaFoldDB" id="A0A9W9SVU0"/>
<feature type="region of interest" description="Disordered" evidence="1">
    <location>
        <begin position="276"/>
        <end position="302"/>
    </location>
</feature>
<feature type="transmembrane region" description="Helical" evidence="2">
    <location>
        <begin position="27"/>
        <end position="46"/>
    </location>
</feature>
<keyword evidence="2" id="KW-1133">Transmembrane helix</keyword>
<dbReference type="OrthoDB" id="269822at2759"/>
<organism evidence="3 4">
    <name type="scientific">Penicillium concentricum</name>
    <dbReference type="NCBI Taxonomy" id="293559"/>
    <lineage>
        <taxon>Eukaryota</taxon>
        <taxon>Fungi</taxon>
        <taxon>Dikarya</taxon>
        <taxon>Ascomycota</taxon>
        <taxon>Pezizomycotina</taxon>
        <taxon>Eurotiomycetes</taxon>
        <taxon>Eurotiomycetidae</taxon>
        <taxon>Eurotiales</taxon>
        <taxon>Aspergillaceae</taxon>
        <taxon>Penicillium</taxon>
    </lineage>
</organism>
<protein>
    <submittedName>
        <fullName evidence="3">Uncharacterized protein</fullName>
    </submittedName>
</protein>
<gene>
    <name evidence="3" type="ORF">N7517_002615</name>
</gene>
<dbReference type="RefSeq" id="XP_056584480.1">
    <property type="nucleotide sequence ID" value="XM_056720345.1"/>
</dbReference>
<accession>A0A9W9SVU0</accession>
<feature type="region of interest" description="Disordered" evidence="1">
    <location>
        <begin position="187"/>
        <end position="219"/>
    </location>
</feature>
<evidence type="ECO:0000313" key="4">
    <source>
        <dbReference type="Proteomes" id="UP001147752"/>
    </source>
</evidence>
<dbReference type="GeneID" id="81459528"/>
<sequence length="302" mass="33760">MALSFSSLPLLSYLSYELILIGYLPKYRIILVGLSIAILVCSNFLVTRHVQRQKELNDSSSPDFSQGARSAGSSMKPGQYLSQYLPAAIPLLQGIVIGGLQDWGLSSSSGLENRTMGIILGRMKQIRQKGDFTRLSDSGSSESSRRSSLPFNAFENSTSSFPSTPTYERYHITDYSAFYRQPRYHYKDPPNRASALDNSHEKTAENPCSDSHPSDSFQDSFDEFMDVPIRPNVDYSTRESDLFYGKLGNGFASPVPISQALPQESQESRNTLREWAVRAAGTLNPSKKKKKEKGFQVMRPPR</sequence>
<dbReference type="Proteomes" id="UP001147752">
    <property type="component" value="Unassembled WGS sequence"/>
</dbReference>
<reference evidence="3" key="1">
    <citation type="submission" date="2022-12" db="EMBL/GenBank/DDBJ databases">
        <authorList>
            <person name="Petersen C."/>
        </authorList>
    </citation>
    <scope>NUCLEOTIDE SEQUENCE</scope>
    <source>
        <strain evidence="3">IBT 3081</strain>
    </source>
</reference>
<proteinExistence type="predicted"/>